<evidence type="ECO:0000313" key="5">
    <source>
        <dbReference type="Proteomes" id="UP001172155"/>
    </source>
</evidence>
<dbReference type="Proteomes" id="UP001172155">
    <property type="component" value="Unassembled WGS sequence"/>
</dbReference>
<keyword evidence="5" id="KW-1185">Reference proteome</keyword>
<dbReference type="GO" id="GO:0005763">
    <property type="term" value="C:mitochondrial small ribosomal subunit"/>
    <property type="evidence" value="ECO:0007669"/>
    <property type="project" value="TreeGrafter"/>
</dbReference>
<gene>
    <name evidence="4" type="ORF">B0T18DRAFT_416401</name>
</gene>
<sequence length="215" mass="24191">MDVLQTVCRKGARPSLVALSLSPLRTATTTSRSLFSTSRLLHADQPPRPPPAPPQSESIVRLRNTLKKSADARNLSGDSLFGGGGSGRGPLRTGATLDHLHELITQDANQSLQPFSQDEFFNKHIHRTELEASLRLRPVTGRTVNVRHGGVSDALKELGRKCAQNRVRNDEIRQRFHERPALKRKRKLRERWRVRFREGVNAAISRTMTLRAQGW</sequence>
<dbReference type="GO" id="GO:0070124">
    <property type="term" value="P:mitochondrial translational initiation"/>
    <property type="evidence" value="ECO:0007669"/>
    <property type="project" value="TreeGrafter"/>
</dbReference>
<dbReference type="AlphaFoldDB" id="A0AA40ER75"/>
<keyword evidence="2" id="KW-0689">Ribosomal protein</keyword>
<reference evidence="4" key="1">
    <citation type="submission" date="2023-06" db="EMBL/GenBank/DDBJ databases">
        <title>Genome-scale phylogeny and comparative genomics of the fungal order Sordariales.</title>
        <authorList>
            <consortium name="Lawrence Berkeley National Laboratory"/>
            <person name="Hensen N."/>
            <person name="Bonometti L."/>
            <person name="Westerberg I."/>
            <person name="Brannstrom I.O."/>
            <person name="Guillou S."/>
            <person name="Cros-Aarteil S."/>
            <person name="Calhoun S."/>
            <person name="Haridas S."/>
            <person name="Kuo A."/>
            <person name="Mondo S."/>
            <person name="Pangilinan J."/>
            <person name="Riley R."/>
            <person name="LaButti K."/>
            <person name="Andreopoulos B."/>
            <person name="Lipzen A."/>
            <person name="Chen C."/>
            <person name="Yanf M."/>
            <person name="Daum C."/>
            <person name="Ng V."/>
            <person name="Clum A."/>
            <person name="Steindorff A."/>
            <person name="Ohm R."/>
            <person name="Martin F."/>
            <person name="Silar P."/>
            <person name="Natvig D."/>
            <person name="Lalanne C."/>
            <person name="Gautier V."/>
            <person name="Ament-velasquez S.L."/>
            <person name="Kruys A."/>
            <person name="Hutchinson M.I."/>
            <person name="Powell A.J."/>
            <person name="Barry K."/>
            <person name="Miller A.N."/>
            <person name="Grigoriev I.V."/>
            <person name="Debuchy R."/>
            <person name="Gladieux P."/>
            <person name="Thoren M.H."/>
            <person name="Johannesson H."/>
        </authorList>
    </citation>
    <scope>NUCLEOTIDE SEQUENCE</scope>
    <source>
        <strain evidence="4">SMH3187-1</strain>
    </source>
</reference>
<dbReference type="EMBL" id="JAUKUD010000005">
    <property type="protein sequence ID" value="KAK0744027.1"/>
    <property type="molecule type" value="Genomic_DNA"/>
</dbReference>
<keyword evidence="3" id="KW-0687">Ribonucleoprotein</keyword>
<evidence type="ECO:0000256" key="2">
    <source>
        <dbReference type="ARBA" id="ARBA00022980"/>
    </source>
</evidence>
<name>A0AA40ER75_9PEZI</name>
<dbReference type="GO" id="GO:0003735">
    <property type="term" value="F:structural constituent of ribosome"/>
    <property type="evidence" value="ECO:0007669"/>
    <property type="project" value="InterPro"/>
</dbReference>
<dbReference type="InterPro" id="IPR001911">
    <property type="entry name" value="Ribosomal_bS21"/>
</dbReference>
<dbReference type="PANTHER" id="PTHR41237:SF1">
    <property type="entry name" value="SMALL RIBOSOMAL SUBUNIT PROTEIN BS21M"/>
    <property type="match status" value="1"/>
</dbReference>
<comment type="caution">
    <text evidence="4">The sequence shown here is derived from an EMBL/GenBank/DDBJ whole genome shotgun (WGS) entry which is preliminary data.</text>
</comment>
<evidence type="ECO:0008006" key="6">
    <source>
        <dbReference type="Google" id="ProtNLM"/>
    </source>
</evidence>
<proteinExistence type="inferred from homology"/>
<evidence type="ECO:0000313" key="4">
    <source>
        <dbReference type="EMBL" id="KAK0744027.1"/>
    </source>
</evidence>
<accession>A0AA40ER75</accession>
<evidence type="ECO:0000256" key="1">
    <source>
        <dbReference type="ARBA" id="ARBA00006640"/>
    </source>
</evidence>
<organism evidence="4 5">
    <name type="scientific">Schizothecium vesticola</name>
    <dbReference type="NCBI Taxonomy" id="314040"/>
    <lineage>
        <taxon>Eukaryota</taxon>
        <taxon>Fungi</taxon>
        <taxon>Dikarya</taxon>
        <taxon>Ascomycota</taxon>
        <taxon>Pezizomycotina</taxon>
        <taxon>Sordariomycetes</taxon>
        <taxon>Sordariomycetidae</taxon>
        <taxon>Sordariales</taxon>
        <taxon>Schizotheciaceae</taxon>
        <taxon>Schizothecium</taxon>
    </lineage>
</organism>
<comment type="similarity">
    <text evidence="1">Belongs to the bacterial ribosomal protein bS21 family.</text>
</comment>
<dbReference type="InterPro" id="IPR052837">
    <property type="entry name" value="Mitoribosomal_bS21"/>
</dbReference>
<dbReference type="Pfam" id="PF01165">
    <property type="entry name" value="Ribosomal_S21"/>
    <property type="match status" value="1"/>
</dbReference>
<evidence type="ECO:0000256" key="3">
    <source>
        <dbReference type="ARBA" id="ARBA00023274"/>
    </source>
</evidence>
<dbReference type="PANTHER" id="PTHR41237">
    <property type="entry name" value="37S RIBOSOMAL PROTEIN MRP21, MITOCHONDRIAL"/>
    <property type="match status" value="1"/>
</dbReference>
<protein>
    <recommendedName>
        <fullName evidence="6">Ribosomal protein S21</fullName>
    </recommendedName>
</protein>